<organism evidence="5 6">
    <name type="scientific">Actinospica acidithermotolerans</name>
    <dbReference type="NCBI Taxonomy" id="2828514"/>
    <lineage>
        <taxon>Bacteria</taxon>
        <taxon>Bacillati</taxon>
        <taxon>Actinomycetota</taxon>
        <taxon>Actinomycetes</taxon>
        <taxon>Catenulisporales</taxon>
        <taxon>Actinospicaceae</taxon>
        <taxon>Actinospica</taxon>
    </lineage>
</organism>
<dbReference type="SUPFAM" id="SSF56300">
    <property type="entry name" value="Metallo-dependent phosphatases"/>
    <property type="match status" value="1"/>
</dbReference>
<dbReference type="InterPro" id="IPR008963">
    <property type="entry name" value="Purple_acid_Pase-like_N"/>
</dbReference>
<feature type="domain" description="Purple acid phosphatase N-terminal" evidence="4">
    <location>
        <begin position="76"/>
        <end position="164"/>
    </location>
</feature>
<gene>
    <name evidence="5" type="ORF">KDK95_01215</name>
</gene>
<dbReference type="PANTHER" id="PTHR22953:SF153">
    <property type="entry name" value="PURPLE ACID PHOSPHATASE"/>
    <property type="match status" value="1"/>
</dbReference>
<dbReference type="Gene3D" id="3.60.21.10">
    <property type="match status" value="1"/>
</dbReference>
<dbReference type="InterPro" id="IPR029052">
    <property type="entry name" value="Metallo-depent_PP-like"/>
</dbReference>
<sequence>MTTHTTDGEGRLPLSRRSALRAAAVTGTFAAAPVILVDSEASAAVSASSATSTASKTPSPLLWKQPEKLGAPPNSGLHLTFGTDPAREMTVSWSTAASVSNPRVRFGTPDGGFGDEARAETVTYIDADSKIECYIHHARLTGLQPNTTYIYAALADGVLPDAGTFETAPVGRSPFTFTSFGDQCVPTSSWGTSGTSYSAEITTLAAPSAGDIVDAIEQVRPLFHLINGDLSYANLSVDRVRTWNDFFTNNERSARKRPWMPAPGNHENELGNGAIGYDSFRTRFSVPSNGSADFEGLWYAFTVGSVRVIVVANDDVALQDAGDSYVNGYSGGEQKAWLEKQLAAARKSKAIDWVVVCMHQVIISSCNANGADLGIRESWGPLFDEYEVDLVVCGHEHDYERSYAVRGTVSGSETLTPNPVSTEDANIDTGQGTVHMVLGGGGNSANSNTEFFTNGQAKVITAVSGPVTTGKRKPTYVMEDAVWSAFRDEEHPYGFAAFDVDPGSAPGGTTSIRVTYYNVVQPYGTVQALESFTLYRRRSDG</sequence>
<dbReference type="Pfam" id="PF16656">
    <property type="entry name" value="Pur_ac_phosph_N"/>
    <property type="match status" value="1"/>
</dbReference>
<evidence type="ECO:0000313" key="5">
    <source>
        <dbReference type="EMBL" id="MBR7824910.1"/>
    </source>
</evidence>
<keyword evidence="6" id="KW-1185">Reference proteome</keyword>
<evidence type="ECO:0000256" key="2">
    <source>
        <dbReference type="SAM" id="MobiDB-lite"/>
    </source>
</evidence>
<dbReference type="GO" id="GO:0046872">
    <property type="term" value="F:metal ion binding"/>
    <property type="evidence" value="ECO:0007669"/>
    <property type="project" value="InterPro"/>
</dbReference>
<dbReference type="Gene3D" id="2.60.40.380">
    <property type="entry name" value="Purple acid phosphatase-like, N-terminal"/>
    <property type="match status" value="1"/>
</dbReference>
<name>A0A941IE74_9ACTN</name>
<proteinExistence type="predicted"/>
<keyword evidence="1" id="KW-0732">Signal</keyword>
<dbReference type="PROSITE" id="PS51318">
    <property type="entry name" value="TAT"/>
    <property type="match status" value="1"/>
</dbReference>
<evidence type="ECO:0000256" key="1">
    <source>
        <dbReference type="ARBA" id="ARBA00022729"/>
    </source>
</evidence>
<feature type="domain" description="Calcineurin-like phosphoesterase" evidence="3">
    <location>
        <begin position="212"/>
        <end position="399"/>
    </location>
</feature>
<dbReference type="GO" id="GO:0003993">
    <property type="term" value="F:acid phosphatase activity"/>
    <property type="evidence" value="ECO:0007669"/>
    <property type="project" value="InterPro"/>
</dbReference>
<dbReference type="InterPro" id="IPR004843">
    <property type="entry name" value="Calcineurin-like_PHP"/>
</dbReference>
<evidence type="ECO:0000313" key="6">
    <source>
        <dbReference type="Proteomes" id="UP000676325"/>
    </source>
</evidence>
<dbReference type="EMBL" id="JAGSOH010000002">
    <property type="protein sequence ID" value="MBR7824910.1"/>
    <property type="molecule type" value="Genomic_DNA"/>
</dbReference>
<dbReference type="SUPFAM" id="SSF49363">
    <property type="entry name" value="Purple acid phosphatase, N-terminal domain"/>
    <property type="match status" value="1"/>
</dbReference>
<dbReference type="InterPro" id="IPR006311">
    <property type="entry name" value="TAT_signal"/>
</dbReference>
<dbReference type="Pfam" id="PF00149">
    <property type="entry name" value="Metallophos"/>
    <property type="match status" value="1"/>
</dbReference>
<dbReference type="AlphaFoldDB" id="A0A941IE74"/>
<dbReference type="InterPro" id="IPR039331">
    <property type="entry name" value="PAPs-like"/>
</dbReference>
<evidence type="ECO:0000259" key="3">
    <source>
        <dbReference type="Pfam" id="PF00149"/>
    </source>
</evidence>
<accession>A0A941IE74</accession>
<feature type="region of interest" description="Disordered" evidence="2">
    <location>
        <begin position="49"/>
        <end position="73"/>
    </location>
</feature>
<dbReference type="PANTHER" id="PTHR22953">
    <property type="entry name" value="ACID PHOSPHATASE RELATED"/>
    <property type="match status" value="1"/>
</dbReference>
<reference evidence="5" key="1">
    <citation type="submission" date="2021-04" db="EMBL/GenBank/DDBJ databases">
        <title>Genome based classification of Actinospica acidithermotolerans sp. nov., an actinobacterium isolated from an Indonesian hot spring.</title>
        <authorList>
            <person name="Kusuma A.B."/>
            <person name="Putra K.E."/>
            <person name="Nafisah S."/>
            <person name="Loh J."/>
            <person name="Nouioui I."/>
            <person name="Goodfellow M."/>
        </authorList>
    </citation>
    <scope>NUCLEOTIDE SEQUENCE</scope>
    <source>
        <strain evidence="5">MGRD01-02</strain>
    </source>
</reference>
<dbReference type="InterPro" id="IPR015914">
    <property type="entry name" value="PAPs_N"/>
</dbReference>
<comment type="caution">
    <text evidence="5">The sequence shown here is derived from an EMBL/GenBank/DDBJ whole genome shotgun (WGS) entry which is preliminary data.</text>
</comment>
<evidence type="ECO:0000259" key="4">
    <source>
        <dbReference type="Pfam" id="PF16656"/>
    </source>
</evidence>
<protein>
    <submittedName>
        <fullName evidence="5">Metallophosphoesterase family protein</fullName>
    </submittedName>
</protein>
<dbReference type="Proteomes" id="UP000676325">
    <property type="component" value="Unassembled WGS sequence"/>
</dbReference>
<dbReference type="RefSeq" id="WP_212516063.1">
    <property type="nucleotide sequence ID" value="NZ_JAGSOH010000002.1"/>
</dbReference>